<dbReference type="RefSeq" id="WP_011848883.1">
    <property type="nucleotide sequence ID" value="NC_009073.1"/>
</dbReference>
<feature type="transmembrane region" description="Helical" evidence="1">
    <location>
        <begin position="151"/>
        <end position="171"/>
    </location>
</feature>
<dbReference type="KEGG" id="pcl:Pcal_0189"/>
<gene>
    <name evidence="2" type="ordered locus">Pcal_0189</name>
</gene>
<keyword evidence="1" id="KW-0472">Membrane</keyword>
<feature type="transmembrane region" description="Helical" evidence="1">
    <location>
        <begin position="32"/>
        <end position="52"/>
    </location>
</feature>
<evidence type="ECO:0000313" key="2">
    <source>
        <dbReference type="EMBL" id="ABO07626.1"/>
    </source>
</evidence>
<keyword evidence="1" id="KW-0812">Transmembrane</keyword>
<dbReference type="EMBL" id="CP000561">
    <property type="protein sequence ID" value="ABO07626.1"/>
    <property type="molecule type" value="Genomic_DNA"/>
</dbReference>
<name>A3MSK9_PYRCJ</name>
<protein>
    <submittedName>
        <fullName evidence="2">Uncharacterized protein</fullName>
    </submittedName>
</protein>
<dbReference type="Proteomes" id="UP000001431">
    <property type="component" value="Chromosome"/>
</dbReference>
<feature type="transmembrane region" description="Helical" evidence="1">
    <location>
        <begin position="125"/>
        <end position="145"/>
    </location>
</feature>
<evidence type="ECO:0000313" key="3">
    <source>
        <dbReference type="Proteomes" id="UP000001431"/>
    </source>
</evidence>
<evidence type="ECO:0000256" key="1">
    <source>
        <dbReference type="SAM" id="Phobius"/>
    </source>
</evidence>
<keyword evidence="3" id="KW-1185">Reference proteome</keyword>
<feature type="transmembrane region" description="Helical" evidence="1">
    <location>
        <begin position="64"/>
        <end position="86"/>
    </location>
</feature>
<keyword evidence="1" id="KW-1133">Transmembrane helix</keyword>
<feature type="transmembrane region" description="Helical" evidence="1">
    <location>
        <begin position="92"/>
        <end position="113"/>
    </location>
</feature>
<accession>A3MSK9</accession>
<feature type="transmembrane region" description="Helical" evidence="1">
    <location>
        <begin position="7"/>
        <end position="26"/>
    </location>
</feature>
<organism evidence="2 3">
    <name type="scientific">Pyrobaculum calidifontis (strain DSM 21063 / JCM 11548 / VA1)</name>
    <dbReference type="NCBI Taxonomy" id="410359"/>
    <lineage>
        <taxon>Archaea</taxon>
        <taxon>Thermoproteota</taxon>
        <taxon>Thermoprotei</taxon>
        <taxon>Thermoproteales</taxon>
        <taxon>Thermoproteaceae</taxon>
        <taxon>Pyrobaculum</taxon>
    </lineage>
</organism>
<dbReference type="AlphaFoldDB" id="A3MSK9"/>
<feature type="transmembrane region" description="Helical" evidence="1">
    <location>
        <begin position="178"/>
        <end position="202"/>
    </location>
</feature>
<reference evidence="2" key="1">
    <citation type="submission" date="2007-02" db="EMBL/GenBank/DDBJ databases">
        <title>Complete sequence of Pyrobaculum calidifontis JCM 11548.</title>
        <authorList>
            <consortium name="US DOE Joint Genome Institute"/>
            <person name="Copeland A."/>
            <person name="Lucas S."/>
            <person name="Lapidus A."/>
            <person name="Barry K."/>
            <person name="Glavina del Rio T."/>
            <person name="Dalin E."/>
            <person name="Tice H."/>
            <person name="Pitluck S."/>
            <person name="Chain P."/>
            <person name="Malfatti S."/>
            <person name="Shin M."/>
            <person name="Vergez L."/>
            <person name="Schmutz J."/>
            <person name="Larimer F."/>
            <person name="Land M."/>
            <person name="Hauser L."/>
            <person name="Kyrpides N."/>
            <person name="Mikhailova N."/>
            <person name="Cozen A.E."/>
            <person name="Fitz-Gibbon S.T."/>
            <person name="House C.H."/>
            <person name="Saltikov C."/>
            <person name="Lowe T.M."/>
            <person name="Richardson P."/>
        </authorList>
    </citation>
    <scope>NUCLEOTIDE SEQUENCE [LARGE SCALE GENOMIC DNA]</scope>
    <source>
        <strain evidence="2">JCM 11548</strain>
    </source>
</reference>
<sequence length="220" mass="23668">MSVNRALLAILIIYHVLFLAFLPVGKPPYSEALLGYLAAYPLIYLIYLIAVSPHGKDIEVGPEVAVGFALVYLLIYAPLLAIGRGWDEEPGAWAEYIVSFLIAIFGALVYALLDPNVKPQDRARLIRAVAPLLVLHAVYALAALFADRPVLWYFATYPAALAAAAAGGGRLPTLAATAIYLAAYLLDAVPLLLLLIAVPVAWRPAAERADLHAAAERRQG</sequence>
<dbReference type="GeneID" id="4909354"/>
<dbReference type="HOGENOM" id="CLU_1253627_0_0_2"/>
<proteinExistence type="predicted"/>